<dbReference type="InterPro" id="IPR007433">
    <property type="entry name" value="DUF481"/>
</dbReference>
<dbReference type="RefSeq" id="WP_145068939.1">
    <property type="nucleotide sequence ID" value="NZ_CP036287.1"/>
</dbReference>
<proteinExistence type="predicted"/>
<organism evidence="1 2">
    <name type="scientific">Engelhardtia mirabilis</name>
    <dbReference type="NCBI Taxonomy" id="2528011"/>
    <lineage>
        <taxon>Bacteria</taxon>
        <taxon>Pseudomonadati</taxon>
        <taxon>Planctomycetota</taxon>
        <taxon>Planctomycetia</taxon>
        <taxon>Planctomycetia incertae sedis</taxon>
        <taxon>Engelhardtia</taxon>
    </lineage>
</organism>
<name>A0A518BQK8_9BACT</name>
<dbReference type="EMBL" id="CP036287">
    <property type="protein sequence ID" value="QDU69230.1"/>
    <property type="molecule type" value="Genomic_DNA"/>
</dbReference>
<evidence type="ECO:0000313" key="2">
    <source>
        <dbReference type="Proteomes" id="UP000316921"/>
    </source>
</evidence>
<dbReference type="AlphaFoldDB" id="A0A518BQK8"/>
<dbReference type="Pfam" id="PF04338">
    <property type="entry name" value="DUF481"/>
    <property type="match status" value="1"/>
</dbReference>
<gene>
    <name evidence="1" type="ORF">Pla133_43470</name>
</gene>
<accession>A0A518BQK8</accession>
<dbReference type="Proteomes" id="UP000316921">
    <property type="component" value="Chromosome"/>
</dbReference>
<protein>
    <recommendedName>
        <fullName evidence="3">Salt-induced outer membrane protein</fullName>
    </recommendedName>
</protein>
<evidence type="ECO:0000313" key="1">
    <source>
        <dbReference type="EMBL" id="QDU69230.1"/>
    </source>
</evidence>
<sequence>MSLILSVASAAALLGSAQPQPTEYLPAYGAPLPAPILTNTVQDEVPHNVWTGAVTIGATITSGNTDLRQANADANAEYRREDDRTSLEAYWTYADEKDSTTNVRSLTQRQVYAKAQYDYFFSEETYAYGNVSGLSDAKKALDLRLTVGAGIGQQWFEDEDKAFSTEIGVSYVDENYKVDSQDVDYAAGRFAFNYRNQLNEETTFEQNGELLVSLDNANDTIGMLDTRVRTNLSETMFGQIQWVMDYDNTPVPGNDRLDHRVVLSIGWTF</sequence>
<reference evidence="1 2" key="1">
    <citation type="submission" date="2019-02" db="EMBL/GenBank/DDBJ databases">
        <title>Deep-cultivation of Planctomycetes and their phenomic and genomic characterization uncovers novel biology.</title>
        <authorList>
            <person name="Wiegand S."/>
            <person name="Jogler M."/>
            <person name="Boedeker C."/>
            <person name="Pinto D."/>
            <person name="Vollmers J."/>
            <person name="Rivas-Marin E."/>
            <person name="Kohn T."/>
            <person name="Peeters S.H."/>
            <person name="Heuer A."/>
            <person name="Rast P."/>
            <person name="Oberbeckmann S."/>
            <person name="Bunk B."/>
            <person name="Jeske O."/>
            <person name="Meyerdierks A."/>
            <person name="Storesund J.E."/>
            <person name="Kallscheuer N."/>
            <person name="Luecker S."/>
            <person name="Lage O.M."/>
            <person name="Pohl T."/>
            <person name="Merkel B.J."/>
            <person name="Hornburger P."/>
            <person name="Mueller R.-W."/>
            <person name="Bruemmer F."/>
            <person name="Labrenz M."/>
            <person name="Spormann A.M."/>
            <person name="Op den Camp H."/>
            <person name="Overmann J."/>
            <person name="Amann R."/>
            <person name="Jetten M.S.M."/>
            <person name="Mascher T."/>
            <person name="Medema M.H."/>
            <person name="Devos D.P."/>
            <person name="Kaster A.-K."/>
            <person name="Ovreas L."/>
            <person name="Rohde M."/>
            <person name="Galperin M.Y."/>
            <person name="Jogler C."/>
        </authorList>
    </citation>
    <scope>NUCLEOTIDE SEQUENCE [LARGE SCALE GENOMIC DNA]</scope>
    <source>
        <strain evidence="1 2">Pla133</strain>
    </source>
</reference>
<dbReference type="KEGG" id="pbap:Pla133_43470"/>
<keyword evidence="2" id="KW-1185">Reference proteome</keyword>
<evidence type="ECO:0008006" key="3">
    <source>
        <dbReference type="Google" id="ProtNLM"/>
    </source>
</evidence>